<accession>A0A8C3MU56</accession>
<protein>
    <recommendedName>
        <fullName evidence="8">APC membrane recruitment protein 2</fullName>
    </recommendedName>
    <alternativeName>
        <fullName evidence="9">Protein FAM123A</fullName>
    </alternativeName>
</protein>
<dbReference type="GO" id="GO:0016055">
    <property type="term" value="P:Wnt signaling pathway"/>
    <property type="evidence" value="ECO:0007669"/>
    <property type="project" value="UniProtKB-KW"/>
</dbReference>
<dbReference type="Proteomes" id="UP000694382">
    <property type="component" value="Chromosome 1"/>
</dbReference>
<dbReference type="PANTHER" id="PTHR22237">
    <property type="entry name" value="APC MEMBRANE RECRUITMENT PROTEIN 2-RELATED"/>
    <property type="match status" value="1"/>
</dbReference>
<evidence type="ECO:0000256" key="5">
    <source>
        <dbReference type="ARBA" id="ARBA00023121"/>
    </source>
</evidence>
<dbReference type="GO" id="GO:0060828">
    <property type="term" value="P:regulation of canonical Wnt signaling pathway"/>
    <property type="evidence" value="ECO:0007669"/>
    <property type="project" value="TreeGrafter"/>
</dbReference>
<dbReference type="InterPro" id="IPR019003">
    <property type="entry name" value="AMER"/>
</dbReference>
<organism evidence="11 12">
    <name type="scientific">Geospiza parvula</name>
    <name type="common">Small tree-finch</name>
    <name type="synonym">Camarhynchus parvulus</name>
    <dbReference type="NCBI Taxonomy" id="87175"/>
    <lineage>
        <taxon>Eukaryota</taxon>
        <taxon>Metazoa</taxon>
        <taxon>Chordata</taxon>
        <taxon>Craniata</taxon>
        <taxon>Vertebrata</taxon>
        <taxon>Euteleostomi</taxon>
        <taxon>Archelosauria</taxon>
        <taxon>Archosauria</taxon>
        <taxon>Dinosauria</taxon>
        <taxon>Saurischia</taxon>
        <taxon>Theropoda</taxon>
        <taxon>Coelurosauria</taxon>
        <taxon>Aves</taxon>
        <taxon>Neognathae</taxon>
        <taxon>Neoaves</taxon>
        <taxon>Telluraves</taxon>
        <taxon>Australaves</taxon>
        <taxon>Passeriformes</taxon>
        <taxon>Thraupidae</taxon>
        <taxon>Camarhynchus</taxon>
    </lineage>
</organism>
<feature type="region of interest" description="Disordered" evidence="10">
    <location>
        <begin position="479"/>
        <end position="499"/>
    </location>
</feature>
<evidence type="ECO:0000256" key="3">
    <source>
        <dbReference type="ARBA" id="ARBA00022475"/>
    </source>
</evidence>
<dbReference type="AlphaFoldDB" id="A0A8C3MU56"/>
<dbReference type="GO" id="GO:0005546">
    <property type="term" value="F:phosphatidylinositol-4,5-bisphosphate binding"/>
    <property type="evidence" value="ECO:0007669"/>
    <property type="project" value="TreeGrafter"/>
</dbReference>
<evidence type="ECO:0000256" key="7">
    <source>
        <dbReference type="ARBA" id="ARBA00037665"/>
    </source>
</evidence>
<reference evidence="11" key="1">
    <citation type="submission" date="2020-02" db="EMBL/GenBank/DDBJ databases">
        <authorList>
            <person name="Enbody D E."/>
            <person name="Pettersson E M."/>
        </authorList>
    </citation>
    <scope>NUCLEOTIDE SEQUENCE [LARGE SCALE GENOMIC DNA]</scope>
</reference>
<feature type="region of interest" description="Disordered" evidence="10">
    <location>
        <begin position="1"/>
        <end position="171"/>
    </location>
</feature>
<feature type="compositionally biased region" description="Basic and acidic residues" evidence="10">
    <location>
        <begin position="287"/>
        <end position="297"/>
    </location>
</feature>
<reference evidence="11" key="2">
    <citation type="submission" date="2025-08" db="UniProtKB">
        <authorList>
            <consortium name="Ensembl"/>
        </authorList>
    </citation>
    <scope>IDENTIFICATION</scope>
</reference>
<evidence type="ECO:0000313" key="11">
    <source>
        <dbReference type="Ensembl" id="ENSCPVP00000010315.2"/>
    </source>
</evidence>
<comment type="function">
    <text evidence="7">Negative regulator of the canonical Wnt signaling pathway involved in neuroectodermal patterning. Acts by specifically binding phosphatidylinositol 4,5-bisphosphate (PtdIns(4,5)P2), translocating to the cell membrane and interacting with key regulators of the canonical Wnt signaling pathway, such as components of the beta-catenin destruction complex.</text>
</comment>
<dbReference type="PANTHER" id="PTHR22237:SF1">
    <property type="entry name" value="APC MEMBRANE RECRUITMENT PROTEIN 2"/>
    <property type="match status" value="1"/>
</dbReference>
<dbReference type="GO" id="GO:0005886">
    <property type="term" value="C:plasma membrane"/>
    <property type="evidence" value="ECO:0007669"/>
    <property type="project" value="UniProtKB-SubCell"/>
</dbReference>
<evidence type="ECO:0000256" key="2">
    <source>
        <dbReference type="ARBA" id="ARBA00007750"/>
    </source>
</evidence>
<name>A0A8C3MU56_GEOPR</name>
<feature type="compositionally biased region" description="Basic residues" evidence="10">
    <location>
        <begin position="190"/>
        <end position="201"/>
    </location>
</feature>
<feature type="region of interest" description="Disordered" evidence="10">
    <location>
        <begin position="265"/>
        <end position="465"/>
    </location>
</feature>
<feature type="compositionally biased region" description="Basic and acidic residues" evidence="10">
    <location>
        <begin position="74"/>
        <end position="92"/>
    </location>
</feature>
<keyword evidence="3" id="KW-1003">Cell membrane</keyword>
<evidence type="ECO:0000256" key="6">
    <source>
        <dbReference type="ARBA" id="ARBA00023136"/>
    </source>
</evidence>
<comment type="similarity">
    <text evidence="2">Belongs to the Amer family.</text>
</comment>
<feature type="compositionally biased region" description="Polar residues" evidence="10">
    <location>
        <begin position="406"/>
        <end position="419"/>
    </location>
</feature>
<evidence type="ECO:0000313" key="12">
    <source>
        <dbReference type="Proteomes" id="UP000694382"/>
    </source>
</evidence>
<reference evidence="11" key="3">
    <citation type="submission" date="2025-09" db="UniProtKB">
        <authorList>
            <consortium name="Ensembl"/>
        </authorList>
    </citation>
    <scope>IDENTIFICATION</scope>
</reference>
<dbReference type="Ensembl" id="ENSCPVT00000010768.2">
    <property type="protein sequence ID" value="ENSCPVP00000010315.2"/>
    <property type="gene ID" value="ENSCPVG00000007546.2"/>
</dbReference>
<sequence>MDSHCDCVEPPAAEQPSGRINKTAFKLFRRRKSGGTMPSIFGVRSRGGEGKGAGKPGMVRSRTHDGLADAVLESSKKEEPGGGEAPSREAQERPAGSPGGPAGSAVAKSHSFFSLLRKNGRQAEGAEPRAGGRQKKGLRGIFSSMRWHKKDKIGKEERGETSDIPSGLIMPGSLTASLECIKEETAAARRPPRPRSPRRAARSCGDIIADHEEDVGGGSGVCEKSTPGPSKLGATKKHPTMVAYQGGGEEMASPDQVDDTCLQEFWDMLSQTDETKTQGGGSGGGTKKPEGLKESRGTEGAQNRVVVKRGGLHQIAIHLNHKEEQKSREKEQHEGVPNSDEGYWDSTTPGPEEDSSTSIQKETLPRDSYSGDALYDLYAEPDENPPAGPTHEEVPSVPRSKPVSPITTVSSLKTPSSAAKDSKIPISIKHLSSSHPASHGADASNSHHVAHHHLAKSEMHRTKIPVSKVLVRRVSNRGAAGSVTGTTVKTATYQDSAKK</sequence>
<evidence type="ECO:0000256" key="9">
    <source>
        <dbReference type="ARBA" id="ARBA00042108"/>
    </source>
</evidence>
<feature type="compositionally biased region" description="Basic and acidic residues" evidence="10">
    <location>
        <begin position="320"/>
        <end position="334"/>
    </location>
</feature>
<accession>A0A8U8B635</accession>
<dbReference type="Pfam" id="PF09422">
    <property type="entry name" value="AMER"/>
    <property type="match status" value="2"/>
</dbReference>
<keyword evidence="6" id="KW-0472">Membrane</keyword>
<proteinExistence type="inferred from homology"/>
<feature type="region of interest" description="Disordered" evidence="10">
    <location>
        <begin position="183"/>
        <end position="238"/>
    </location>
</feature>
<keyword evidence="12" id="KW-1185">Reference proteome</keyword>
<keyword evidence="5" id="KW-0446">Lipid-binding</keyword>
<evidence type="ECO:0000256" key="4">
    <source>
        <dbReference type="ARBA" id="ARBA00022687"/>
    </source>
</evidence>
<evidence type="ECO:0000256" key="8">
    <source>
        <dbReference type="ARBA" id="ARBA00039511"/>
    </source>
</evidence>
<feature type="compositionally biased region" description="Polar residues" evidence="10">
    <location>
        <begin position="483"/>
        <end position="499"/>
    </location>
</feature>
<feature type="compositionally biased region" description="Low complexity" evidence="10">
    <location>
        <begin position="395"/>
        <end position="405"/>
    </location>
</feature>
<keyword evidence="4" id="KW-0879">Wnt signaling pathway</keyword>
<evidence type="ECO:0000256" key="1">
    <source>
        <dbReference type="ARBA" id="ARBA00004202"/>
    </source>
</evidence>
<evidence type="ECO:0000256" key="10">
    <source>
        <dbReference type="SAM" id="MobiDB-lite"/>
    </source>
</evidence>
<dbReference type="GO" id="GO:0008013">
    <property type="term" value="F:beta-catenin binding"/>
    <property type="evidence" value="ECO:0007669"/>
    <property type="project" value="TreeGrafter"/>
</dbReference>
<comment type="subcellular location">
    <subcellularLocation>
        <location evidence="1">Cell membrane</location>
        <topology evidence="1">Peripheral membrane protein</topology>
    </subcellularLocation>
</comment>